<evidence type="ECO:0000256" key="2">
    <source>
        <dbReference type="SAM" id="Phobius"/>
    </source>
</evidence>
<dbReference type="EMBL" id="JAWRVI010000052">
    <property type="protein sequence ID" value="KAK4084139.1"/>
    <property type="molecule type" value="Genomic_DNA"/>
</dbReference>
<name>A0ABR0BMN0_PURLI</name>
<keyword evidence="2" id="KW-0472">Membrane</keyword>
<evidence type="ECO:0000313" key="3">
    <source>
        <dbReference type="EMBL" id="KAK4084139.1"/>
    </source>
</evidence>
<evidence type="ECO:0000256" key="1">
    <source>
        <dbReference type="SAM" id="MobiDB-lite"/>
    </source>
</evidence>
<feature type="transmembrane region" description="Helical" evidence="2">
    <location>
        <begin position="451"/>
        <end position="474"/>
    </location>
</feature>
<feature type="transmembrane region" description="Helical" evidence="2">
    <location>
        <begin position="412"/>
        <end position="431"/>
    </location>
</feature>
<protein>
    <submittedName>
        <fullName evidence="3">Uncharacterized protein</fullName>
    </submittedName>
</protein>
<keyword evidence="2" id="KW-1133">Transmembrane helix</keyword>
<comment type="caution">
    <text evidence="3">The sequence shown here is derived from an EMBL/GenBank/DDBJ whole genome shotgun (WGS) entry which is preliminary data.</text>
</comment>
<feature type="transmembrane region" description="Helical" evidence="2">
    <location>
        <begin position="144"/>
        <end position="170"/>
    </location>
</feature>
<keyword evidence="2" id="KW-0812">Transmembrane</keyword>
<keyword evidence="4" id="KW-1185">Reference proteome</keyword>
<feature type="transmembrane region" description="Helical" evidence="2">
    <location>
        <begin position="190"/>
        <end position="211"/>
    </location>
</feature>
<feature type="region of interest" description="Disordered" evidence="1">
    <location>
        <begin position="1"/>
        <end position="25"/>
    </location>
</feature>
<proteinExistence type="predicted"/>
<accession>A0ABR0BMN0</accession>
<sequence>MVAHQQREPGRRRKAPNPISNSPTGANPLLHLATLRIGCHLLVPPLLSEPSPEPPWTLAAAMPAGTRVGIIRHQVLRVVRWKHDAMAFDLEAGCAPLPYGDNQTPAPWWPWAVTGSELEHKIRDPASCDRIGYSMRPQSQTPAFIARFVGFLVYCMVLAVLVPCLTRMGIDLIPASSDPETKRKSGMNGVASVWAEVLVTTGVVFLLAHGLMGTRAARERMERVRQTSVTLAYSFLKTATTDCAIGHDKDQLQVVIYECLCLLTAYPVALLEQIRGNTCEPGLPKYCRQTAEALQRLRNGDGIDARQRTYESKRRPNKSRGQHQFASVAFFFEIFSLELQLEFATQTMRVDAPSTLPHHIIYNLRNHFENLSDIGNIDDRRAPIIRESIDILAQSGRECTVFAFTDAIPLECMWFVYVAGWLIALYAPLHHCNWFVQQTPTELEATENQPLPAVAILAVMTALSVLCSMLTTILSQMWRLWDPFGRGTNTYGWTLGIAMEIDDMLNEFNEYDAKEILRKHSYMDSSAYLTDMRYGSGPTTPGLYVETV</sequence>
<evidence type="ECO:0000313" key="4">
    <source>
        <dbReference type="Proteomes" id="UP001287286"/>
    </source>
</evidence>
<organism evidence="3 4">
    <name type="scientific">Purpureocillium lilacinum</name>
    <name type="common">Paecilomyces lilacinus</name>
    <dbReference type="NCBI Taxonomy" id="33203"/>
    <lineage>
        <taxon>Eukaryota</taxon>
        <taxon>Fungi</taxon>
        <taxon>Dikarya</taxon>
        <taxon>Ascomycota</taxon>
        <taxon>Pezizomycotina</taxon>
        <taxon>Sordariomycetes</taxon>
        <taxon>Hypocreomycetidae</taxon>
        <taxon>Hypocreales</taxon>
        <taxon>Ophiocordycipitaceae</taxon>
        <taxon>Purpureocillium</taxon>
    </lineage>
</organism>
<reference evidence="3 4" key="1">
    <citation type="journal article" date="2024" name="Microbiol. Resour. Announc.">
        <title>Genome annotations for the ascomycete fungi Trichoderma harzianum, Trichoderma aggressivum, and Purpureocillium lilacinum.</title>
        <authorList>
            <person name="Beijen E.P.W."/>
            <person name="Ohm R.A."/>
        </authorList>
    </citation>
    <scope>NUCLEOTIDE SEQUENCE [LARGE SCALE GENOMIC DNA]</scope>
    <source>
        <strain evidence="3 4">CBS 150709</strain>
    </source>
</reference>
<gene>
    <name evidence="3" type="ORF">Purlil1_10322</name>
</gene>
<dbReference type="Proteomes" id="UP001287286">
    <property type="component" value="Unassembled WGS sequence"/>
</dbReference>